<comment type="caution">
    <text evidence="3">The sequence shown here is derived from an EMBL/GenBank/DDBJ whole genome shotgun (WGS) entry which is preliminary data.</text>
</comment>
<accession>A0ABP7GHX7</accession>
<dbReference type="Proteomes" id="UP001500908">
    <property type="component" value="Unassembled WGS sequence"/>
</dbReference>
<gene>
    <name evidence="3" type="ORF">GCM10022402_47560</name>
</gene>
<feature type="domain" description="Ubiquitin Mut7-C" evidence="2">
    <location>
        <begin position="1"/>
        <end position="69"/>
    </location>
</feature>
<evidence type="ECO:0000313" key="3">
    <source>
        <dbReference type="EMBL" id="GAA3764808.1"/>
    </source>
</evidence>
<dbReference type="EMBL" id="BAABDD010000044">
    <property type="protein sequence ID" value="GAA3764808.1"/>
    <property type="molecule type" value="Genomic_DNA"/>
</dbReference>
<dbReference type="InterPro" id="IPR027798">
    <property type="entry name" value="Ub_Mut7C"/>
</dbReference>
<keyword evidence="4" id="KW-1185">Reference proteome</keyword>
<dbReference type="PANTHER" id="PTHR39081">
    <property type="entry name" value="MUT7-C DOMAIN-CONTAINING PROTEIN"/>
    <property type="match status" value="1"/>
</dbReference>
<dbReference type="Pfam" id="PF01927">
    <property type="entry name" value="Mut7-C"/>
    <property type="match status" value="1"/>
</dbReference>
<dbReference type="InterPro" id="IPR002782">
    <property type="entry name" value="Mut7-C_RNAse_dom"/>
</dbReference>
<protein>
    <submittedName>
        <fullName evidence="3">Mut7-C RNAse domain-containing protein</fullName>
    </submittedName>
</protein>
<organism evidence="3 4">
    <name type="scientific">Salinactinospora qingdaonensis</name>
    <dbReference type="NCBI Taxonomy" id="702744"/>
    <lineage>
        <taxon>Bacteria</taxon>
        <taxon>Bacillati</taxon>
        <taxon>Actinomycetota</taxon>
        <taxon>Actinomycetes</taxon>
        <taxon>Streptosporangiales</taxon>
        <taxon>Nocardiopsidaceae</taxon>
        <taxon>Salinactinospora</taxon>
    </lineage>
</organism>
<feature type="domain" description="Mut7-C RNAse" evidence="1">
    <location>
        <begin position="83"/>
        <end position="223"/>
    </location>
</feature>
<dbReference type="Pfam" id="PF14451">
    <property type="entry name" value="Ub-Mut7C"/>
    <property type="match status" value="1"/>
</dbReference>
<name>A0ABP7GHX7_9ACTN</name>
<evidence type="ECO:0000313" key="4">
    <source>
        <dbReference type="Proteomes" id="UP001500908"/>
    </source>
</evidence>
<dbReference type="PANTHER" id="PTHR39081:SF1">
    <property type="entry name" value="MUT7-C RNASE DOMAIN-CONTAINING PROTEIN"/>
    <property type="match status" value="1"/>
</dbReference>
<reference evidence="4" key="1">
    <citation type="journal article" date="2019" name="Int. J. Syst. Evol. Microbiol.">
        <title>The Global Catalogue of Microorganisms (GCM) 10K type strain sequencing project: providing services to taxonomists for standard genome sequencing and annotation.</title>
        <authorList>
            <consortium name="The Broad Institute Genomics Platform"/>
            <consortium name="The Broad Institute Genome Sequencing Center for Infectious Disease"/>
            <person name="Wu L."/>
            <person name="Ma J."/>
        </authorList>
    </citation>
    <scope>NUCLEOTIDE SEQUENCE [LARGE SCALE GENOMIC DNA]</scope>
    <source>
        <strain evidence="4">JCM 17137</strain>
    </source>
</reference>
<sequence length="242" mass="26706">MRFAAELWFLLPPRHRHPEAHLRYDGTSSLGHVIESNGVPLPEVGRLEVNATPVAASHRPAAGDLVTVLGVPRPQKVPFSPLKFLLDVHLGALARRLRLVGVDAAYHNDRDDPALVEQANAEERVLLTQDRRLLHRRNLRAGGYVRGSDPDRQLHDVLERFAPPLAPWSRCTACNGTLAPVHKDEVKDLLEPGTRATYDTFAQCQACGRLYWPGAHHRRLTAIVAAAEETVAAAATPEPRQA</sequence>
<proteinExistence type="predicted"/>
<evidence type="ECO:0000259" key="1">
    <source>
        <dbReference type="Pfam" id="PF01927"/>
    </source>
</evidence>
<evidence type="ECO:0000259" key="2">
    <source>
        <dbReference type="Pfam" id="PF14451"/>
    </source>
</evidence>